<feature type="region of interest" description="Disordered" evidence="1">
    <location>
        <begin position="161"/>
        <end position="184"/>
    </location>
</feature>
<dbReference type="Pfam" id="PF15363">
    <property type="entry name" value="BTBD8_C"/>
    <property type="match status" value="1"/>
</dbReference>
<keyword evidence="3" id="KW-1185">Reference proteome</keyword>
<organism evidence="3 4">
    <name type="scientific">Phyllostomus discolor</name>
    <name type="common">pale spear-nosed bat</name>
    <dbReference type="NCBI Taxonomy" id="89673"/>
    <lineage>
        <taxon>Eukaryota</taxon>
        <taxon>Metazoa</taxon>
        <taxon>Chordata</taxon>
        <taxon>Craniata</taxon>
        <taxon>Vertebrata</taxon>
        <taxon>Euteleostomi</taxon>
        <taxon>Mammalia</taxon>
        <taxon>Eutheria</taxon>
        <taxon>Laurasiatheria</taxon>
        <taxon>Chiroptera</taxon>
        <taxon>Yangochiroptera</taxon>
        <taxon>Phyllostomidae</taxon>
        <taxon>Phyllostominae</taxon>
        <taxon>Phyllostomus</taxon>
    </lineage>
</organism>
<evidence type="ECO:0000256" key="1">
    <source>
        <dbReference type="SAM" id="MobiDB-lite"/>
    </source>
</evidence>
<reference evidence="4" key="1">
    <citation type="submission" date="2025-08" db="UniProtKB">
        <authorList>
            <consortium name="RefSeq"/>
        </authorList>
    </citation>
    <scope>IDENTIFICATION</scope>
    <source>
        <tissue evidence="4">Muscle</tissue>
    </source>
</reference>
<feature type="compositionally biased region" description="Low complexity" evidence="1">
    <location>
        <begin position="37"/>
        <end position="56"/>
    </location>
</feature>
<evidence type="ECO:0000259" key="2">
    <source>
        <dbReference type="Pfam" id="PF15363"/>
    </source>
</evidence>
<feature type="region of interest" description="Disordered" evidence="1">
    <location>
        <begin position="1"/>
        <end position="56"/>
    </location>
</feature>
<dbReference type="PANTHER" id="PTHR22427:SF8">
    <property type="entry name" value="PROLINE-RICH PROTEIN 36"/>
    <property type="match status" value="1"/>
</dbReference>
<evidence type="ECO:0000313" key="3">
    <source>
        <dbReference type="Proteomes" id="UP000504628"/>
    </source>
</evidence>
<gene>
    <name evidence="4" type="primary">LOC118502046</name>
</gene>
<dbReference type="AlphaFoldDB" id="A0A7E6EAI0"/>
<dbReference type="InParanoid" id="A0A7E6EAI0"/>
<feature type="domain" description="BTB/POZ" evidence="2">
    <location>
        <begin position="192"/>
        <end position="235"/>
    </location>
</feature>
<dbReference type="KEGG" id="pdic:118502046"/>
<feature type="non-terminal residue" evidence="4">
    <location>
        <position position="1"/>
    </location>
</feature>
<dbReference type="PANTHER" id="PTHR22427">
    <property type="entry name" value="GH15728P"/>
    <property type="match status" value="1"/>
</dbReference>
<sequence length="235" mass="23075">AARTWRDTAAAPQAHLRSCVATTVGPRAAPQPPRPPTQSSLPATRLPGAAGPTPPLAVCGTPGVPVPWPPVAGSGSADGLCTIYEVERPESATSDPGPLESGPGPSVGGGKEVAGAGAGVGAASRSVKPSRLGELPLGALQASVVQHLLSRTLLLAAAEGATGDRGGGAGTAGSGGGGAAGSRTALSDAELGRWAELLSPLDESRASITSVTSFSPDDMASPQGDWTVVEVETFH</sequence>
<dbReference type="Proteomes" id="UP000504628">
    <property type="component" value="Chromosome 8"/>
</dbReference>
<proteinExistence type="predicted"/>
<feature type="compositionally biased region" description="Gly residues" evidence="1">
    <location>
        <begin position="163"/>
        <end position="180"/>
    </location>
</feature>
<feature type="compositionally biased region" description="Gly residues" evidence="1">
    <location>
        <begin position="105"/>
        <end position="117"/>
    </location>
</feature>
<evidence type="ECO:0000313" key="4">
    <source>
        <dbReference type="RefSeq" id="XP_035888641.1"/>
    </source>
</evidence>
<dbReference type="InterPro" id="IPR027907">
    <property type="entry name" value="BTBD8_C"/>
</dbReference>
<accession>A0A7E6EAI0</accession>
<dbReference type="GeneID" id="118502046"/>
<dbReference type="RefSeq" id="XP_035888641.1">
    <property type="nucleotide sequence ID" value="XM_036032748.1"/>
</dbReference>
<name>A0A7E6EAI0_9CHIR</name>
<dbReference type="OrthoDB" id="8951351at2759"/>
<feature type="region of interest" description="Disordered" evidence="1">
    <location>
        <begin position="89"/>
        <end position="117"/>
    </location>
</feature>
<protein>
    <submittedName>
        <fullName evidence="4">Proline-rich protein 36-like</fullName>
    </submittedName>
</protein>